<comment type="catalytic activity">
    <reaction evidence="1">
        <text>a beta-lactam + H2O = a substituted beta-amino acid</text>
        <dbReference type="Rhea" id="RHEA:20401"/>
        <dbReference type="ChEBI" id="CHEBI:15377"/>
        <dbReference type="ChEBI" id="CHEBI:35627"/>
        <dbReference type="ChEBI" id="CHEBI:140347"/>
        <dbReference type="EC" id="3.5.2.6"/>
    </reaction>
</comment>
<evidence type="ECO:0000256" key="2">
    <source>
        <dbReference type="ARBA" id="ARBA00009009"/>
    </source>
</evidence>
<evidence type="ECO:0000256" key="5">
    <source>
        <dbReference type="SAM" id="SignalP"/>
    </source>
</evidence>
<gene>
    <name evidence="7" type="ORF">Xkoz_01079</name>
</gene>
<dbReference type="RefSeq" id="WP_099141197.1">
    <property type="nucleotide sequence ID" value="NZ_CAWNOR010000097.1"/>
</dbReference>
<dbReference type="Proteomes" id="UP000221101">
    <property type="component" value="Unassembled WGS sequence"/>
</dbReference>
<organism evidence="7 8">
    <name type="scientific">Xenorhabdus kozodoii</name>
    <dbReference type="NCBI Taxonomy" id="351676"/>
    <lineage>
        <taxon>Bacteria</taxon>
        <taxon>Pseudomonadati</taxon>
        <taxon>Pseudomonadota</taxon>
        <taxon>Gammaproteobacteria</taxon>
        <taxon>Enterobacterales</taxon>
        <taxon>Morganellaceae</taxon>
        <taxon>Xenorhabdus</taxon>
    </lineage>
</organism>
<evidence type="ECO:0000313" key="7">
    <source>
        <dbReference type="EMBL" id="PHM74193.1"/>
    </source>
</evidence>
<dbReference type="PANTHER" id="PTHR35333:SF3">
    <property type="entry name" value="BETA-LACTAMASE-TYPE TRANSPEPTIDASE FOLD CONTAINING PROTEIN"/>
    <property type="match status" value="1"/>
</dbReference>
<dbReference type="EMBL" id="NJCX01000006">
    <property type="protein sequence ID" value="PHM74193.1"/>
    <property type="molecule type" value="Genomic_DNA"/>
</dbReference>
<dbReference type="InterPro" id="IPR012338">
    <property type="entry name" value="Beta-lactam/transpept-like"/>
</dbReference>
<sequence>MLFSSLNRGCSIAALAFLFNVSFAFPASATVHKNQISSSSSPLKTDDIIHQLAILEKNANGRLGVVLIDTSDHSTLSYRANERFPLCSTSKLMAVSAILKKSETNAHLLNQRVHYQQSDLVEYSPITEKHLKEGMTLGELSAATLQYSDNTAMNLLLNQLNGPNEVTLFARTLGDNSFRLDRYEPELNTAIPGDERDTSTPQAMAESLYDLVLGDALATAQREQLAKWIKGNTTGSASISAGVPQDWVVGDKTGRCDYGTTNDIAVIWPIPKRAPLVLVTYFTQPDNKEASARPDVLAAAARIVTQNGGNEINQK</sequence>
<evidence type="ECO:0000313" key="8">
    <source>
        <dbReference type="Proteomes" id="UP000221101"/>
    </source>
</evidence>
<dbReference type="GO" id="GO:0030655">
    <property type="term" value="P:beta-lactam antibiotic catabolic process"/>
    <property type="evidence" value="ECO:0007669"/>
    <property type="project" value="InterPro"/>
</dbReference>
<dbReference type="EC" id="3.5.2.6" evidence="3"/>
<dbReference type="Gene3D" id="3.40.710.10">
    <property type="entry name" value="DD-peptidase/beta-lactamase superfamily"/>
    <property type="match status" value="1"/>
</dbReference>
<feature type="domain" description="Beta-lactamase class A catalytic" evidence="6">
    <location>
        <begin position="64"/>
        <end position="279"/>
    </location>
</feature>
<dbReference type="InterPro" id="IPR045155">
    <property type="entry name" value="Beta-lactam_cat"/>
</dbReference>
<reference evidence="7 8" key="1">
    <citation type="journal article" date="2017" name="Nat. Microbiol.">
        <title>Natural product diversity associated with the nematode symbionts Photorhabdus and Xenorhabdus.</title>
        <authorList>
            <person name="Tobias N.J."/>
            <person name="Wolff H."/>
            <person name="Djahanschiri B."/>
            <person name="Grundmann F."/>
            <person name="Kronenwerth M."/>
            <person name="Shi Y.M."/>
            <person name="Simonyi S."/>
            <person name="Grun P."/>
            <person name="Shapiro-Ilan D."/>
            <person name="Pidot S.J."/>
            <person name="Stinear T.P."/>
            <person name="Ebersberger I."/>
            <person name="Bode H.B."/>
        </authorList>
    </citation>
    <scope>NUCLEOTIDE SEQUENCE [LARGE SCALE GENOMIC DNA]</scope>
    <source>
        <strain evidence="7 8">DSM 17907</strain>
    </source>
</reference>
<accession>A0A2D0LF04</accession>
<dbReference type="GO" id="GO:0046677">
    <property type="term" value="P:response to antibiotic"/>
    <property type="evidence" value="ECO:0007669"/>
    <property type="project" value="UniProtKB-KW"/>
</dbReference>
<protein>
    <recommendedName>
        <fullName evidence="3">beta-lactamase</fullName>
        <ecNumber evidence="3">3.5.2.6</ecNumber>
    </recommendedName>
</protein>
<comment type="caution">
    <text evidence="7">The sequence shown here is derived from an EMBL/GenBank/DDBJ whole genome shotgun (WGS) entry which is preliminary data.</text>
</comment>
<feature type="chain" id="PRO_5013265791" description="beta-lactamase" evidence="5">
    <location>
        <begin position="30"/>
        <end position="315"/>
    </location>
</feature>
<evidence type="ECO:0000259" key="6">
    <source>
        <dbReference type="Pfam" id="PF13354"/>
    </source>
</evidence>
<keyword evidence="4" id="KW-0046">Antibiotic resistance</keyword>
<evidence type="ECO:0000256" key="4">
    <source>
        <dbReference type="ARBA" id="ARBA00023251"/>
    </source>
</evidence>
<comment type="similarity">
    <text evidence="2">Belongs to the class-A beta-lactamase family.</text>
</comment>
<evidence type="ECO:0000256" key="1">
    <source>
        <dbReference type="ARBA" id="ARBA00001526"/>
    </source>
</evidence>
<feature type="signal peptide" evidence="5">
    <location>
        <begin position="1"/>
        <end position="29"/>
    </location>
</feature>
<dbReference type="InterPro" id="IPR000871">
    <property type="entry name" value="Beta-lactam_class-A"/>
</dbReference>
<dbReference type="PRINTS" id="PR00118">
    <property type="entry name" value="BLACTAMASEA"/>
</dbReference>
<keyword evidence="8" id="KW-1185">Reference proteome</keyword>
<dbReference type="Pfam" id="PF13354">
    <property type="entry name" value="Beta-lactamase2"/>
    <property type="match status" value="1"/>
</dbReference>
<name>A0A2D0LF04_9GAMM</name>
<dbReference type="GO" id="GO:0008800">
    <property type="term" value="F:beta-lactamase activity"/>
    <property type="evidence" value="ECO:0007669"/>
    <property type="project" value="UniProtKB-EC"/>
</dbReference>
<evidence type="ECO:0000256" key="3">
    <source>
        <dbReference type="ARBA" id="ARBA00012865"/>
    </source>
</evidence>
<dbReference type="PANTHER" id="PTHR35333">
    <property type="entry name" value="BETA-LACTAMASE"/>
    <property type="match status" value="1"/>
</dbReference>
<dbReference type="OrthoDB" id="9784149at2"/>
<dbReference type="NCBIfam" id="NF033103">
    <property type="entry name" value="bla_class_A"/>
    <property type="match status" value="1"/>
</dbReference>
<dbReference type="AlphaFoldDB" id="A0A2D0LF04"/>
<dbReference type="SUPFAM" id="SSF56601">
    <property type="entry name" value="beta-lactamase/transpeptidase-like"/>
    <property type="match status" value="1"/>
</dbReference>
<keyword evidence="5" id="KW-0732">Signal</keyword>
<proteinExistence type="inferred from homology"/>